<dbReference type="AlphaFoldDB" id="A0A392PP89"/>
<name>A0A392PP89_9FABA</name>
<protein>
    <submittedName>
        <fullName evidence="2">Uncharacterized protein</fullName>
    </submittedName>
</protein>
<organism evidence="2 3">
    <name type="scientific">Trifolium medium</name>
    <dbReference type="NCBI Taxonomy" id="97028"/>
    <lineage>
        <taxon>Eukaryota</taxon>
        <taxon>Viridiplantae</taxon>
        <taxon>Streptophyta</taxon>
        <taxon>Embryophyta</taxon>
        <taxon>Tracheophyta</taxon>
        <taxon>Spermatophyta</taxon>
        <taxon>Magnoliopsida</taxon>
        <taxon>eudicotyledons</taxon>
        <taxon>Gunneridae</taxon>
        <taxon>Pentapetalae</taxon>
        <taxon>rosids</taxon>
        <taxon>fabids</taxon>
        <taxon>Fabales</taxon>
        <taxon>Fabaceae</taxon>
        <taxon>Papilionoideae</taxon>
        <taxon>50 kb inversion clade</taxon>
        <taxon>NPAAA clade</taxon>
        <taxon>Hologalegina</taxon>
        <taxon>IRL clade</taxon>
        <taxon>Trifolieae</taxon>
        <taxon>Trifolium</taxon>
    </lineage>
</organism>
<keyword evidence="3" id="KW-1185">Reference proteome</keyword>
<feature type="non-terminal residue" evidence="2">
    <location>
        <position position="51"/>
    </location>
</feature>
<feature type="compositionally biased region" description="Basic and acidic residues" evidence="1">
    <location>
        <begin position="8"/>
        <end position="28"/>
    </location>
</feature>
<proteinExistence type="predicted"/>
<evidence type="ECO:0000313" key="2">
    <source>
        <dbReference type="EMBL" id="MCI13106.1"/>
    </source>
</evidence>
<feature type="region of interest" description="Disordered" evidence="1">
    <location>
        <begin position="1"/>
        <end position="29"/>
    </location>
</feature>
<reference evidence="2 3" key="1">
    <citation type="journal article" date="2018" name="Front. Plant Sci.">
        <title>Red Clover (Trifolium pratense) and Zigzag Clover (T. medium) - A Picture of Genomic Similarities and Differences.</title>
        <authorList>
            <person name="Dluhosova J."/>
            <person name="Istvanek J."/>
            <person name="Nedelnik J."/>
            <person name="Repkova J."/>
        </authorList>
    </citation>
    <scope>NUCLEOTIDE SEQUENCE [LARGE SCALE GENOMIC DNA]</scope>
    <source>
        <strain evidence="3">cv. 10/8</strain>
        <tissue evidence="2">Leaf</tissue>
    </source>
</reference>
<comment type="caution">
    <text evidence="2">The sequence shown here is derived from an EMBL/GenBank/DDBJ whole genome shotgun (WGS) entry which is preliminary data.</text>
</comment>
<dbReference type="EMBL" id="LXQA010086918">
    <property type="protein sequence ID" value="MCI13106.1"/>
    <property type="molecule type" value="Genomic_DNA"/>
</dbReference>
<accession>A0A392PP89</accession>
<evidence type="ECO:0000313" key="3">
    <source>
        <dbReference type="Proteomes" id="UP000265520"/>
    </source>
</evidence>
<dbReference type="Proteomes" id="UP000265520">
    <property type="component" value="Unassembled WGS sequence"/>
</dbReference>
<evidence type="ECO:0000256" key="1">
    <source>
        <dbReference type="SAM" id="MobiDB-lite"/>
    </source>
</evidence>
<sequence length="51" mass="5692">MSCVGNELVKDAAKIPKEKENPDSQPFKEHKRAMLARLKSLVQHSNSLLSS</sequence>